<evidence type="ECO:0000256" key="1">
    <source>
        <dbReference type="ARBA" id="ARBA00022857"/>
    </source>
</evidence>
<reference evidence="4 5" key="1">
    <citation type="submission" date="2019-01" db="EMBL/GenBank/DDBJ databases">
        <title>Genome sequencing of the rare red list fungi Fomitopsis rosea.</title>
        <authorList>
            <person name="Buettner E."/>
            <person name="Kellner H."/>
        </authorList>
    </citation>
    <scope>NUCLEOTIDE SEQUENCE [LARGE SCALE GENOMIC DNA]</scope>
    <source>
        <strain evidence="4 5">DSM 105464</strain>
    </source>
</reference>
<evidence type="ECO:0000256" key="2">
    <source>
        <dbReference type="ARBA" id="ARBA00023002"/>
    </source>
</evidence>
<dbReference type="Gene3D" id="3.20.20.100">
    <property type="entry name" value="NADP-dependent oxidoreductase domain"/>
    <property type="match status" value="1"/>
</dbReference>
<keyword evidence="1" id="KW-0521">NADP</keyword>
<evidence type="ECO:0000313" key="4">
    <source>
        <dbReference type="EMBL" id="TFY53740.1"/>
    </source>
</evidence>
<organism evidence="4 5">
    <name type="scientific">Rhodofomes roseus</name>
    <dbReference type="NCBI Taxonomy" id="34475"/>
    <lineage>
        <taxon>Eukaryota</taxon>
        <taxon>Fungi</taxon>
        <taxon>Dikarya</taxon>
        <taxon>Basidiomycota</taxon>
        <taxon>Agaricomycotina</taxon>
        <taxon>Agaricomycetes</taxon>
        <taxon>Polyporales</taxon>
        <taxon>Rhodofomes</taxon>
    </lineage>
</organism>
<dbReference type="Proteomes" id="UP000298390">
    <property type="component" value="Unassembled WGS sequence"/>
</dbReference>
<dbReference type="GO" id="GO:0005829">
    <property type="term" value="C:cytosol"/>
    <property type="evidence" value="ECO:0007669"/>
    <property type="project" value="UniProtKB-ARBA"/>
</dbReference>
<gene>
    <name evidence="4" type="ORF">EVJ58_g9282</name>
</gene>
<dbReference type="FunFam" id="3.20.20.100:FF:000004">
    <property type="entry name" value="Oxidoreductase, aldo/keto reductase"/>
    <property type="match status" value="1"/>
</dbReference>
<protein>
    <recommendedName>
        <fullName evidence="3">NADP-dependent oxidoreductase domain-containing protein</fullName>
    </recommendedName>
</protein>
<evidence type="ECO:0000313" key="5">
    <source>
        <dbReference type="Proteomes" id="UP000298390"/>
    </source>
</evidence>
<sequence length="331" mass="36868">MSVQASYRYLGKSGLRVSVPILGGMSIGSPQWVPWVLQEDKALEVLKAAWDSGVNTIDTANAYSNGESERVIAKFIKQNNIPRENIVILDKIGFPVAPDVGTFTFGMFDGDTRDYVNRTGLSRAAIFNEVDASLRRLETTYIDLLQIHVFDSAVPIEETMKALHDLVSSGKVRYIGACNLRAWQLAEANHVAELHGWTQFICVQVEHSLLYRPQEVEMFAYCAHKGTGIISYSPLMDGHLARPIETETFRTRNINGTPFEKKRRPSDHAIIKRVQELADKHGWSMAQVALAWSNTKVSSLIVGANSPDRLRGCITTGKTLTPEDFAYLEAP</sequence>
<keyword evidence="2" id="KW-0560">Oxidoreductase</keyword>
<dbReference type="PANTHER" id="PTHR43364:SF9">
    <property type="entry name" value="OXIDOREDUCTASE"/>
    <property type="match status" value="1"/>
</dbReference>
<dbReference type="EMBL" id="SEKV01000782">
    <property type="protein sequence ID" value="TFY53740.1"/>
    <property type="molecule type" value="Genomic_DNA"/>
</dbReference>
<dbReference type="STRING" id="34475.A0A4Y9XUC0"/>
<comment type="caution">
    <text evidence="4">The sequence shown here is derived from an EMBL/GenBank/DDBJ whole genome shotgun (WGS) entry which is preliminary data.</text>
</comment>
<proteinExistence type="predicted"/>
<evidence type="ECO:0000259" key="3">
    <source>
        <dbReference type="Pfam" id="PF00248"/>
    </source>
</evidence>
<feature type="domain" description="NADP-dependent oxidoreductase" evidence="3">
    <location>
        <begin position="21"/>
        <end position="329"/>
    </location>
</feature>
<dbReference type="AlphaFoldDB" id="A0A4Y9XUC0"/>
<dbReference type="SUPFAM" id="SSF51430">
    <property type="entry name" value="NAD(P)-linked oxidoreductase"/>
    <property type="match status" value="1"/>
</dbReference>
<dbReference type="PANTHER" id="PTHR43364">
    <property type="entry name" value="NADH-SPECIFIC METHYLGLYOXAL REDUCTASE-RELATED"/>
    <property type="match status" value="1"/>
</dbReference>
<name>A0A4Y9XUC0_9APHY</name>
<dbReference type="InterPro" id="IPR036812">
    <property type="entry name" value="NAD(P)_OxRdtase_dom_sf"/>
</dbReference>
<dbReference type="Pfam" id="PF00248">
    <property type="entry name" value="Aldo_ket_red"/>
    <property type="match status" value="1"/>
</dbReference>
<dbReference type="GO" id="GO:0016491">
    <property type="term" value="F:oxidoreductase activity"/>
    <property type="evidence" value="ECO:0007669"/>
    <property type="project" value="UniProtKB-KW"/>
</dbReference>
<dbReference type="InterPro" id="IPR023210">
    <property type="entry name" value="NADP_OxRdtase_dom"/>
</dbReference>
<accession>A0A4Y9XUC0</accession>
<dbReference type="InterPro" id="IPR050523">
    <property type="entry name" value="AKR_Detox_Biosynth"/>
</dbReference>
<dbReference type="CDD" id="cd19079">
    <property type="entry name" value="AKR_EcYajO-like"/>
    <property type="match status" value="1"/>
</dbReference>